<name>X0Y7E9_9ZZZZ</name>
<organism evidence="1">
    <name type="scientific">marine sediment metagenome</name>
    <dbReference type="NCBI Taxonomy" id="412755"/>
    <lineage>
        <taxon>unclassified sequences</taxon>
        <taxon>metagenomes</taxon>
        <taxon>ecological metagenomes</taxon>
    </lineage>
</organism>
<comment type="caution">
    <text evidence="1">The sequence shown here is derived from an EMBL/GenBank/DDBJ whole genome shotgun (WGS) entry which is preliminary data.</text>
</comment>
<proteinExistence type="predicted"/>
<protein>
    <submittedName>
        <fullName evidence="1">Uncharacterized protein</fullName>
    </submittedName>
</protein>
<dbReference type="AlphaFoldDB" id="X0Y7E9"/>
<feature type="non-terminal residue" evidence="1">
    <location>
        <position position="1"/>
    </location>
</feature>
<accession>X0Y7E9</accession>
<dbReference type="EMBL" id="BARS01046775">
    <property type="protein sequence ID" value="GAG32811.1"/>
    <property type="molecule type" value="Genomic_DNA"/>
</dbReference>
<gene>
    <name evidence="1" type="ORF">S01H1_70346</name>
</gene>
<evidence type="ECO:0000313" key="1">
    <source>
        <dbReference type="EMBL" id="GAG32811.1"/>
    </source>
</evidence>
<sequence>PEDEIRVGMAMQTVVNTLPNGQLNYVFTKA</sequence>
<reference evidence="1" key="1">
    <citation type="journal article" date="2014" name="Front. Microbiol.">
        <title>High frequency of phylogenetically diverse reductive dehalogenase-homologous genes in deep subseafloor sedimentary metagenomes.</title>
        <authorList>
            <person name="Kawai M."/>
            <person name="Futagami T."/>
            <person name="Toyoda A."/>
            <person name="Takaki Y."/>
            <person name="Nishi S."/>
            <person name="Hori S."/>
            <person name="Arai W."/>
            <person name="Tsubouchi T."/>
            <person name="Morono Y."/>
            <person name="Uchiyama I."/>
            <person name="Ito T."/>
            <person name="Fujiyama A."/>
            <person name="Inagaki F."/>
            <person name="Takami H."/>
        </authorList>
    </citation>
    <scope>NUCLEOTIDE SEQUENCE</scope>
    <source>
        <strain evidence="1">Expedition CK06-06</strain>
    </source>
</reference>